<organism evidence="7">
    <name type="scientific">Hyalella azteca</name>
    <name type="common">Amphipod</name>
    <dbReference type="NCBI Taxonomy" id="294128"/>
    <lineage>
        <taxon>Eukaryota</taxon>
        <taxon>Metazoa</taxon>
        <taxon>Ecdysozoa</taxon>
        <taxon>Arthropoda</taxon>
        <taxon>Crustacea</taxon>
        <taxon>Multicrustacea</taxon>
        <taxon>Malacostraca</taxon>
        <taxon>Eumalacostraca</taxon>
        <taxon>Peracarida</taxon>
        <taxon>Amphipoda</taxon>
        <taxon>Senticaudata</taxon>
        <taxon>Talitrida</taxon>
        <taxon>Talitroidea</taxon>
        <taxon>Hyalellidae</taxon>
        <taxon>Hyalella</taxon>
    </lineage>
</organism>
<evidence type="ECO:0000256" key="4">
    <source>
        <dbReference type="ARBA" id="ARBA00023136"/>
    </source>
</evidence>
<reference evidence="7" key="3">
    <citation type="submission" date="2019-06" db="EMBL/GenBank/DDBJ databases">
        <authorList>
            <person name="Poynton C."/>
            <person name="Hasenbein S."/>
            <person name="Benoit J.B."/>
            <person name="Sepulveda M.S."/>
            <person name="Poelchau M.F."/>
            <person name="Murali S.C."/>
            <person name="Chen S."/>
            <person name="Glastad K.M."/>
            <person name="Werren J.H."/>
            <person name="Vineis J.H."/>
            <person name="Bowen J.L."/>
            <person name="Friedrich M."/>
            <person name="Jones J."/>
            <person name="Robertson H.M."/>
            <person name="Feyereisen R."/>
            <person name="Mechler-Hickson A."/>
            <person name="Mathers N."/>
            <person name="Lee C.E."/>
            <person name="Colbourne J.K."/>
            <person name="Biales A."/>
            <person name="Johnston J.S."/>
            <person name="Wellborn G.A."/>
            <person name="Rosendale A.J."/>
            <person name="Cridge A.G."/>
            <person name="Munoz-Torres M.C."/>
            <person name="Bain P.A."/>
            <person name="Manny A.R."/>
            <person name="Major K.M."/>
            <person name="Lambert F.N."/>
            <person name="Vulpe C.D."/>
            <person name="Tuck P."/>
            <person name="Blalock B.J."/>
            <person name="Lin Y.-Y."/>
            <person name="Smith M.E."/>
            <person name="Ochoa-Acuna H."/>
            <person name="Chen M.-J.M."/>
            <person name="Childers C.P."/>
            <person name="Qu J."/>
            <person name="Dugan S."/>
            <person name="Lee S.L."/>
            <person name="Chao H."/>
            <person name="Dinh H."/>
            <person name="Han Y."/>
            <person name="Doddapaneni H."/>
            <person name="Worley K.C."/>
            <person name="Muzny D.M."/>
            <person name="Gibbs R.A."/>
            <person name="Richards S."/>
        </authorList>
    </citation>
    <scope>NUCLEOTIDE SEQUENCE</scope>
    <source>
        <strain evidence="7">HAZT.00-mixed</strain>
        <tissue evidence="7">Whole organism</tissue>
    </source>
</reference>
<dbReference type="KEGG" id="hazt:108674262"/>
<feature type="transmembrane region" description="Helical" evidence="5">
    <location>
        <begin position="354"/>
        <end position="375"/>
    </location>
</feature>
<comment type="subcellular location">
    <subcellularLocation>
        <location evidence="1">Membrane</location>
        <topology evidence="1">Multi-pass membrane protein</topology>
    </subcellularLocation>
</comment>
<dbReference type="InterPro" id="IPR044777">
    <property type="entry name" value="SLC17A9-like"/>
</dbReference>
<evidence type="ECO:0000313" key="9">
    <source>
        <dbReference type="RefSeq" id="XP_018017687.1"/>
    </source>
</evidence>
<dbReference type="GO" id="GO:0016020">
    <property type="term" value="C:membrane"/>
    <property type="evidence" value="ECO:0007669"/>
    <property type="project" value="UniProtKB-SubCell"/>
</dbReference>
<accession>A0A6A0H7C4</accession>
<dbReference type="GeneID" id="108674262"/>
<sequence length="435" mass="46830">MKFQWRSVSYKTKLVLLSSLANFINAADRVIMPLAIVPMTAEFKWTLAQQGWILSAFAFGYFSSQLLGAGAWSQCGGRRVLCCAVLLWSLSTLVTPLVARSFATLVLARVALGIGEGLGLPTIFQLYGESVPSDERSRAFGYLVAAGSVGQTLASVMVPHWHWSFSFILLGGVGLLWVLLWLITCQMHPKPHSPLATDEENPLVDELATSSCALPITTWLRKWAFWAIYIAHFAMNWSNYMIMQWLPTYLGRVLSASPQSLSITAMPYVVSSVCGIGWAHLADSWVMNGSPVLRVRRIMTCIGLLGPAVCLAFFSEITSLAFAILVISVAMGLCAANSSGHLSNHAEVAPKHAGLTFAIANTIATIPGMLCGPLTAELVTASHGRWFPVFLLAATINCTAAVVYQSQSSASAVVLPGDNAASEADEKSVKDKLVA</sequence>
<dbReference type="Proteomes" id="UP000694843">
    <property type="component" value="Unplaced"/>
</dbReference>
<dbReference type="EMBL" id="JQDR03005320">
    <property type="protein sequence ID" value="KAA0201612.1"/>
    <property type="molecule type" value="Genomic_DNA"/>
</dbReference>
<keyword evidence="8" id="KW-1185">Reference proteome</keyword>
<feature type="transmembrane region" description="Helical" evidence="5">
    <location>
        <begin position="80"/>
        <end position="99"/>
    </location>
</feature>
<dbReference type="Pfam" id="PF07690">
    <property type="entry name" value="MFS_1"/>
    <property type="match status" value="1"/>
</dbReference>
<feature type="domain" description="Major facilitator superfamily (MFS) profile" evidence="6">
    <location>
        <begin position="14"/>
        <end position="412"/>
    </location>
</feature>
<dbReference type="InterPro" id="IPR036259">
    <property type="entry name" value="MFS_trans_sf"/>
</dbReference>
<dbReference type="OrthoDB" id="2250022at2759"/>
<gene>
    <name evidence="9" type="primary">LOC108674262</name>
    <name evidence="7" type="ORF">HAZT_HAZT010955</name>
</gene>
<dbReference type="GO" id="GO:0006820">
    <property type="term" value="P:monoatomic anion transport"/>
    <property type="evidence" value="ECO:0007669"/>
    <property type="project" value="TreeGrafter"/>
</dbReference>
<feature type="transmembrane region" description="Helical" evidence="5">
    <location>
        <begin position="387"/>
        <end position="404"/>
    </location>
</feature>
<evidence type="ECO:0000256" key="3">
    <source>
        <dbReference type="ARBA" id="ARBA00022989"/>
    </source>
</evidence>
<dbReference type="SUPFAM" id="SSF103473">
    <property type="entry name" value="MFS general substrate transporter"/>
    <property type="match status" value="1"/>
</dbReference>
<evidence type="ECO:0000313" key="8">
    <source>
        <dbReference type="Proteomes" id="UP000694843"/>
    </source>
</evidence>
<dbReference type="RefSeq" id="XP_018017687.1">
    <property type="nucleotide sequence ID" value="XM_018162198.2"/>
</dbReference>
<feature type="transmembrane region" description="Helical" evidence="5">
    <location>
        <begin position="163"/>
        <end position="183"/>
    </location>
</feature>
<feature type="transmembrane region" description="Helical" evidence="5">
    <location>
        <begin position="50"/>
        <end position="68"/>
    </location>
</feature>
<dbReference type="FunFam" id="1.20.1250.20:FF:000452">
    <property type="entry name" value="sialin-like isoform X1"/>
    <property type="match status" value="1"/>
</dbReference>
<reference evidence="7" key="2">
    <citation type="journal article" date="2018" name="Environ. Sci. Technol.">
        <title>The Toxicogenome of Hyalella azteca: A Model for Sediment Ecotoxicology and Evolutionary Toxicology.</title>
        <authorList>
            <person name="Poynton H.C."/>
            <person name="Hasenbein S."/>
            <person name="Benoit J.B."/>
            <person name="Sepulveda M.S."/>
            <person name="Poelchau M.F."/>
            <person name="Hughes D.S.T."/>
            <person name="Murali S.C."/>
            <person name="Chen S."/>
            <person name="Glastad K.M."/>
            <person name="Goodisman M.A.D."/>
            <person name="Werren J.H."/>
            <person name="Vineis J.H."/>
            <person name="Bowen J.L."/>
            <person name="Friedrich M."/>
            <person name="Jones J."/>
            <person name="Robertson H.M."/>
            <person name="Feyereisen R."/>
            <person name="Mechler-Hickson A."/>
            <person name="Mathers N."/>
            <person name="Lee C.E."/>
            <person name="Colbourne J.K."/>
            <person name="Biales A."/>
            <person name="Johnston J.S."/>
            <person name="Wellborn G.A."/>
            <person name="Rosendale A.J."/>
            <person name="Cridge A.G."/>
            <person name="Munoz-Torres M.C."/>
            <person name="Bain P.A."/>
            <person name="Manny A.R."/>
            <person name="Major K.M."/>
            <person name="Lambert F.N."/>
            <person name="Vulpe C.D."/>
            <person name="Tuck P."/>
            <person name="Blalock B.J."/>
            <person name="Lin Y.Y."/>
            <person name="Smith M.E."/>
            <person name="Ochoa-Acuna H."/>
            <person name="Chen M.M."/>
            <person name="Childers C.P."/>
            <person name="Qu J."/>
            <person name="Dugan S."/>
            <person name="Lee S.L."/>
            <person name="Chao H."/>
            <person name="Dinh H."/>
            <person name="Han Y."/>
            <person name="Doddapaneni H."/>
            <person name="Worley K.C."/>
            <person name="Muzny D.M."/>
            <person name="Gibbs R.A."/>
            <person name="Richards S."/>
        </authorList>
    </citation>
    <scope>NUCLEOTIDE SEQUENCE</scope>
    <source>
        <strain evidence="7">HAZT.00-mixed</strain>
        <tissue evidence="7">Whole organism</tissue>
    </source>
</reference>
<dbReference type="AlphaFoldDB" id="A0A6A0H7C4"/>
<dbReference type="GO" id="GO:0015291">
    <property type="term" value="F:secondary active transmembrane transporter activity"/>
    <property type="evidence" value="ECO:0007669"/>
    <property type="project" value="UniProtKB-ARBA"/>
</dbReference>
<name>A0A6A0H7C4_HYAAZ</name>
<evidence type="ECO:0000256" key="2">
    <source>
        <dbReference type="ARBA" id="ARBA00022692"/>
    </source>
</evidence>
<dbReference type="Gene3D" id="1.20.1250.20">
    <property type="entry name" value="MFS general substrate transporter like domains"/>
    <property type="match status" value="2"/>
</dbReference>
<evidence type="ECO:0000256" key="5">
    <source>
        <dbReference type="SAM" id="Phobius"/>
    </source>
</evidence>
<dbReference type="PANTHER" id="PTHR11662:SF40">
    <property type="entry name" value="MAJOR FACILITATOR SUPERFAMILY (MFS) PROFILE DOMAIN-CONTAINING PROTEIN"/>
    <property type="match status" value="1"/>
</dbReference>
<evidence type="ECO:0000256" key="1">
    <source>
        <dbReference type="ARBA" id="ARBA00004141"/>
    </source>
</evidence>
<dbReference type="InterPro" id="IPR050382">
    <property type="entry name" value="MFS_Na/Anion_cotransporter"/>
</dbReference>
<feature type="transmembrane region" description="Helical" evidence="5">
    <location>
        <begin position="298"/>
        <end position="314"/>
    </location>
</feature>
<dbReference type="InterPro" id="IPR011701">
    <property type="entry name" value="MFS"/>
</dbReference>
<dbReference type="InterPro" id="IPR020846">
    <property type="entry name" value="MFS_dom"/>
</dbReference>
<dbReference type="PROSITE" id="PS50850">
    <property type="entry name" value="MFS"/>
    <property type="match status" value="1"/>
</dbReference>
<keyword evidence="4 5" id="KW-0472">Membrane</keyword>
<feature type="transmembrane region" description="Helical" evidence="5">
    <location>
        <begin position="223"/>
        <end position="246"/>
    </location>
</feature>
<dbReference type="OMA" id="FYKHPKD"/>
<keyword evidence="3 5" id="KW-1133">Transmembrane helix</keyword>
<reference evidence="9" key="4">
    <citation type="submission" date="2025-04" db="UniProtKB">
        <authorList>
            <consortium name="RefSeq"/>
        </authorList>
    </citation>
    <scope>IDENTIFICATION</scope>
    <source>
        <tissue evidence="9">Whole organism</tissue>
    </source>
</reference>
<dbReference type="PANTHER" id="PTHR11662">
    <property type="entry name" value="SOLUTE CARRIER FAMILY 17"/>
    <property type="match status" value="1"/>
</dbReference>
<evidence type="ECO:0000259" key="6">
    <source>
        <dbReference type="PROSITE" id="PS50850"/>
    </source>
</evidence>
<feature type="transmembrane region" description="Helical" evidence="5">
    <location>
        <begin position="266"/>
        <end position="286"/>
    </location>
</feature>
<reference evidence="7" key="1">
    <citation type="submission" date="2014-08" db="EMBL/GenBank/DDBJ databases">
        <authorList>
            <person name="Murali S."/>
            <person name="Richards S."/>
            <person name="Bandaranaike D."/>
            <person name="Bellair M."/>
            <person name="Blankenburg K."/>
            <person name="Chao H."/>
            <person name="Dinh H."/>
            <person name="Doddapaneni H."/>
            <person name="Dugan-Rocha S."/>
            <person name="Elkadiri S."/>
            <person name="Gnanaolivu R."/>
            <person name="Hughes D."/>
            <person name="Lee S."/>
            <person name="Li M."/>
            <person name="Ming W."/>
            <person name="Munidasa M."/>
            <person name="Muniz J."/>
            <person name="Nguyen L."/>
            <person name="Osuji N."/>
            <person name="Pu L.-L."/>
            <person name="Puazo M."/>
            <person name="Skinner E."/>
            <person name="Qu C."/>
            <person name="Quiroz J."/>
            <person name="Raj R."/>
            <person name="Weissenberger G."/>
            <person name="Xin Y."/>
            <person name="Zou X."/>
            <person name="Han Y."/>
            <person name="Worley K."/>
            <person name="Muzny D."/>
            <person name="Gibbs R."/>
        </authorList>
    </citation>
    <scope>NUCLEOTIDE SEQUENCE</scope>
    <source>
        <strain evidence="7">HAZT.00-mixed</strain>
        <tissue evidence="7">Whole organism</tissue>
    </source>
</reference>
<proteinExistence type="predicted"/>
<evidence type="ECO:0000313" key="7">
    <source>
        <dbReference type="EMBL" id="KAA0201612.1"/>
    </source>
</evidence>
<protein>
    <submittedName>
        <fullName evidence="9">Sodium-dependent phosphate transport protein 1, chloroplastic</fullName>
    </submittedName>
</protein>
<keyword evidence="2 5" id="KW-0812">Transmembrane</keyword>
<dbReference type="Proteomes" id="UP000711488">
    <property type="component" value="Unassembled WGS sequence"/>
</dbReference>
<dbReference type="CDD" id="cd17380">
    <property type="entry name" value="MFS_SLC17A9_like"/>
    <property type="match status" value="1"/>
</dbReference>